<proteinExistence type="predicted"/>
<sequence length="166" mass="18435">MADSSQSKQKNQSRRFLVAAQLLQRRQVCNCLLRLPLANQVCVSVCICSYLRNPFAFANVLPSTGLCFRCYLQVCVSAATYRFVFPLLPTGFCFRCYLHVSVSAATYRFLFPSLPSGFCFRLPIRFLFPFVGQVCAAVAAAGTAAAAAAAREPLKFKRINKKGLHF</sequence>
<dbReference type="GeneID" id="85195005"/>
<dbReference type="EMBL" id="CP131059">
    <property type="protein sequence ID" value="WNY23204.1"/>
    <property type="molecule type" value="Genomic_DNA"/>
</dbReference>
<evidence type="ECO:0000313" key="2">
    <source>
        <dbReference type="EMBL" id="WNY23204.1"/>
    </source>
</evidence>
<evidence type="ECO:0008006" key="4">
    <source>
        <dbReference type="Google" id="ProtNLM"/>
    </source>
</evidence>
<evidence type="ECO:0000313" key="3">
    <source>
        <dbReference type="Proteomes" id="UP001302978"/>
    </source>
</evidence>
<dbReference type="KEGG" id="mehf:MmiHf6_05090"/>
<feature type="transmembrane region" description="Helical" evidence="1">
    <location>
        <begin position="130"/>
        <end position="150"/>
    </location>
</feature>
<evidence type="ECO:0000256" key="1">
    <source>
        <dbReference type="SAM" id="Phobius"/>
    </source>
</evidence>
<name>A0AA96UYY9_9EURY</name>
<reference evidence="2 3" key="1">
    <citation type="submission" date="2023-07" db="EMBL/GenBank/DDBJ databases">
        <title>Closed genoem sequence of Methanomicrococcus sp. Hf6.</title>
        <authorList>
            <person name="Poehlein A."/>
            <person name="Protasov E."/>
            <person name="Platt K."/>
            <person name="Reeh H."/>
            <person name="Daniel R."/>
            <person name="Brune A."/>
        </authorList>
    </citation>
    <scope>NUCLEOTIDE SEQUENCE [LARGE SCALE GENOMIC DNA]</scope>
    <source>
        <strain evidence="2 3">Hf6</strain>
    </source>
</reference>
<dbReference type="Proteomes" id="UP001302978">
    <property type="component" value="Chromosome"/>
</dbReference>
<gene>
    <name evidence="2" type="ORF">MmiHf6_05090</name>
</gene>
<dbReference type="AlphaFoldDB" id="A0AA96UYY9"/>
<protein>
    <recommendedName>
        <fullName evidence="4">Transmembrane protein</fullName>
    </recommendedName>
</protein>
<keyword evidence="1" id="KW-0472">Membrane</keyword>
<organism evidence="2 3">
    <name type="scientific">Methanimicrococcus hongohii</name>
    <dbReference type="NCBI Taxonomy" id="3028295"/>
    <lineage>
        <taxon>Archaea</taxon>
        <taxon>Methanobacteriati</taxon>
        <taxon>Methanobacteriota</taxon>
        <taxon>Stenosarchaea group</taxon>
        <taxon>Methanomicrobia</taxon>
        <taxon>Methanosarcinales</taxon>
        <taxon>Methanosarcinaceae</taxon>
        <taxon>Methanimicrococcus</taxon>
    </lineage>
</organism>
<accession>A0AA96UYY9</accession>
<dbReference type="RefSeq" id="WP_316558219.1">
    <property type="nucleotide sequence ID" value="NZ_CP131059.1"/>
</dbReference>
<keyword evidence="3" id="KW-1185">Reference proteome</keyword>
<keyword evidence="1" id="KW-0812">Transmembrane</keyword>
<feature type="transmembrane region" description="Helical" evidence="1">
    <location>
        <begin position="92"/>
        <end position="110"/>
    </location>
</feature>
<keyword evidence="1" id="KW-1133">Transmembrane helix</keyword>